<evidence type="ECO:0000256" key="1">
    <source>
        <dbReference type="SAM" id="MobiDB-lite"/>
    </source>
</evidence>
<evidence type="ECO:0000313" key="3">
    <source>
        <dbReference type="Proteomes" id="UP000886998"/>
    </source>
</evidence>
<accession>A0A8X6WQB7</accession>
<proteinExistence type="predicted"/>
<dbReference type="EMBL" id="BMAV01001348">
    <property type="protein sequence ID" value="GFY39354.1"/>
    <property type="molecule type" value="Genomic_DNA"/>
</dbReference>
<dbReference type="AlphaFoldDB" id="A0A8X6WQB7"/>
<keyword evidence="3" id="KW-1185">Reference proteome</keyword>
<comment type="caution">
    <text evidence="2">The sequence shown here is derived from an EMBL/GenBank/DDBJ whole genome shotgun (WGS) entry which is preliminary data.</text>
</comment>
<feature type="region of interest" description="Disordered" evidence="1">
    <location>
        <begin position="53"/>
        <end position="77"/>
    </location>
</feature>
<gene>
    <name evidence="2" type="ORF">TNIN_396421</name>
</gene>
<protein>
    <submittedName>
        <fullName evidence="2">Uncharacterized protein</fullName>
    </submittedName>
</protein>
<sequence>MPVFDTAVPNSGFAIRASLPDFLCLRCRSFGSLYLPVVLTSPFVDAALQATGSSHPPHLQAAGSFHPPPLQAAESSHPPPLTINSIFFSSLNYFPPQGGSDVAPSLAYYL</sequence>
<organism evidence="2 3">
    <name type="scientific">Trichonephila inaurata madagascariensis</name>
    <dbReference type="NCBI Taxonomy" id="2747483"/>
    <lineage>
        <taxon>Eukaryota</taxon>
        <taxon>Metazoa</taxon>
        <taxon>Ecdysozoa</taxon>
        <taxon>Arthropoda</taxon>
        <taxon>Chelicerata</taxon>
        <taxon>Arachnida</taxon>
        <taxon>Araneae</taxon>
        <taxon>Araneomorphae</taxon>
        <taxon>Entelegynae</taxon>
        <taxon>Araneoidea</taxon>
        <taxon>Nephilidae</taxon>
        <taxon>Trichonephila</taxon>
        <taxon>Trichonephila inaurata</taxon>
    </lineage>
</organism>
<evidence type="ECO:0000313" key="2">
    <source>
        <dbReference type="EMBL" id="GFY39354.1"/>
    </source>
</evidence>
<reference evidence="2" key="1">
    <citation type="submission" date="2020-08" db="EMBL/GenBank/DDBJ databases">
        <title>Multicomponent nature underlies the extraordinary mechanical properties of spider dragline silk.</title>
        <authorList>
            <person name="Kono N."/>
            <person name="Nakamura H."/>
            <person name="Mori M."/>
            <person name="Yoshida Y."/>
            <person name="Ohtoshi R."/>
            <person name="Malay A.D."/>
            <person name="Moran D.A.P."/>
            <person name="Tomita M."/>
            <person name="Numata K."/>
            <person name="Arakawa K."/>
        </authorList>
    </citation>
    <scope>NUCLEOTIDE SEQUENCE</scope>
</reference>
<dbReference type="Proteomes" id="UP000886998">
    <property type="component" value="Unassembled WGS sequence"/>
</dbReference>
<name>A0A8X6WQB7_9ARAC</name>